<name>A0A6B3N457_9CYAN</name>
<comment type="caution">
    <text evidence="1">The sequence shown here is derived from an EMBL/GenBank/DDBJ whole genome shotgun (WGS) entry which is preliminary data.</text>
</comment>
<dbReference type="EMBL" id="JAAHFQ010000142">
    <property type="protein sequence ID" value="NER27859.1"/>
    <property type="molecule type" value="Genomic_DNA"/>
</dbReference>
<sequence length="268" mass="30593">MTESKAQLNNKAHNDPIIYSARGKVCGIYRPSSKNFLQGTLITDDELEVPAQISDDLGTILKANPQILEIPVVWKCYPRTHPPLFMLVKLKLKNSNSLDLRRKGVNKFRIVGQVARIKEQSVTVLLKRNLELVEGEENSFTLTIQGRIPGRALGQFWRFTVRRQGWDWNIITANPVPNVEQPLAMGPILIEEKTVAREVKEKTVNQSGIELLEGLSQAALARRLNMSSSTIAKHRVRDTFSEWSRQKDPEGIAWQYDQKTKKFKPFNY</sequence>
<organism evidence="1">
    <name type="scientific">Symploca sp. SIO1C4</name>
    <dbReference type="NCBI Taxonomy" id="2607765"/>
    <lineage>
        <taxon>Bacteria</taxon>
        <taxon>Bacillati</taxon>
        <taxon>Cyanobacteriota</taxon>
        <taxon>Cyanophyceae</taxon>
        <taxon>Coleofasciculales</taxon>
        <taxon>Coleofasciculaceae</taxon>
        <taxon>Symploca</taxon>
    </lineage>
</organism>
<dbReference type="AlphaFoldDB" id="A0A6B3N457"/>
<reference evidence="1" key="1">
    <citation type="submission" date="2019-11" db="EMBL/GenBank/DDBJ databases">
        <title>Genomic insights into an expanded diversity of filamentous marine cyanobacteria reveals the extraordinary biosynthetic potential of Moorea and Okeania.</title>
        <authorList>
            <person name="Ferreira Leao T."/>
            <person name="Wang M."/>
            <person name="Moss N."/>
            <person name="Da Silva R."/>
            <person name="Sanders J."/>
            <person name="Nurk S."/>
            <person name="Gurevich A."/>
            <person name="Humphrey G."/>
            <person name="Reher R."/>
            <person name="Zhu Q."/>
            <person name="Belda-Ferre P."/>
            <person name="Glukhov E."/>
            <person name="Rex R."/>
            <person name="Dorrestein P.C."/>
            <person name="Knight R."/>
            <person name="Pevzner P."/>
            <person name="Gerwick W.H."/>
            <person name="Gerwick L."/>
        </authorList>
    </citation>
    <scope>NUCLEOTIDE SEQUENCE</scope>
    <source>
        <strain evidence="1">SIO1C4</strain>
    </source>
</reference>
<accession>A0A6B3N457</accession>
<gene>
    <name evidence="1" type="ORF">F6J89_09550</name>
</gene>
<protein>
    <submittedName>
        <fullName evidence="1">Uncharacterized protein</fullName>
    </submittedName>
</protein>
<evidence type="ECO:0000313" key="1">
    <source>
        <dbReference type="EMBL" id="NER27859.1"/>
    </source>
</evidence>
<proteinExistence type="predicted"/>